<gene>
    <name evidence="3" type="ORF">SAMN05444358_1011498</name>
</gene>
<protein>
    <recommendedName>
        <fullName evidence="2">J domain-containing protein</fullName>
    </recommendedName>
</protein>
<dbReference type="SMART" id="SM00271">
    <property type="entry name" value="DnaJ"/>
    <property type="match status" value="1"/>
</dbReference>
<dbReference type="AlphaFoldDB" id="A0A1H2VJI8"/>
<proteinExistence type="predicted"/>
<reference evidence="4" key="1">
    <citation type="submission" date="2016-10" db="EMBL/GenBank/DDBJ databases">
        <authorList>
            <person name="Varghese N."/>
            <person name="Submissions S."/>
        </authorList>
    </citation>
    <scope>NUCLEOTIDE SEQUENCE [LARGE SCALE GENOMIC DNA]</scope>
    <source>
        <strain evidence="4">DSM 27839</strain>
    </source>
</reference>
<sequence length="220" mass="24028">MEPVSKIKARAEALQVLGLLPGAKANEIREAWRKVAFHDHPDHTGGDYSGFSQAKAAYDFLRREGMTRTGSSDTSVPRRPRLKKRIIELAAEEIKACHDLLNPGRTLADFSNPERSGPTDGADTASDHVPDAIGCFGRDLTYFVASPVCEGANRVALPTSVLASCRKAETEVVTFRSKGSGSGEIIIPDPIRERKFPGATSVRIRFKADQEMRDMFELAG</sequence>
<evidence type="ECO:0000256" key="1">
    <source>
        <dbReference type="SAM" id="MobiDB-lite"/>
    </source>
</evidence>
<dbReference type="InterPro" id="IPR036869">
    <property type="entry name" value="J_dom_sf"/>
</dbReference>
<accession>A0A1H2VJI8</accession>
<dbReference type="OrthoDB" id="7705076at2"/>
<feature type="domain" description="J" evidence="2">
    <location>
        <begin position="12"/>
        <end position="75"/>
    </location>
</feature>
<evidence type="ECO:0000313" key="4">
    <source>
        <dbReference type="Proteomes" id="UP000183400"/>
    </source>
</evidence>
<evidence type="ECO:0000313" key="3">
    <source>
        <dbReference type="EMBL" id="SDW68463.1"/>
    </source>
</evidence>
<dbReference type="CDD" id="cd06257">
    <property type="entry name" value="DnaJ"/>
    <property type="match status" value="1"/>
</dbReference>
<dbReference type="RefSeq" id="WP_074735672.1">
    <property type="nucleotide sequence ID" value="NZ_FNNP01000001.1"/>
</dbReference>
<dbReference type="SUPFAM" id="SSF46565">
    <property type="entry name" value="Chaperone J-domain"/>
    <property type="match status" value="1"/>
</dbReference>
<dbReference type="STRING" id="985054.SAMN05444358_1011498"/>
<dbReference type="EMBL" id="FNNP01000001">
    <property type="protein sequence ID" value="SDW68463.1"/>
    <property type="molecule type" value="Genomic_DNA"/>
</dbReference>
<dbReference type="PROSITE" id="PS50076">
    <property type="entry name" value="DNAJ_2"/>
    <property type="match status" value="1"/>
</dbReference>
<dbReference type="Proteomes" id="UP000183400">
    <property type="component" value="Unassembled WGS sequence"/>
</dbReference>
<dbReference type="InterPro" id="IPR001623">
    <property type="entry name" value="DnaJ_domain"/>
</dbReference>
<feature type="region of interest" description="Disordered" evidence="1">
    <location>
        <begin position="107"/>
        <end position="126"/>
    </location>
</feature>
<name>A0A1H2VJI8_9RHOB</name>
<keyword evidence="4" id="KW-1185">Reference proteome</keyword>
<evidence type="ECO:0000259" key="2">
    <source>
        <dbReference type="PROSITE" id="PS50076"/>
    </source>
</evidence>
<dbReference type="Gene3D" id="1.10.287.110">
    <property type="entry name" value="DnaJ domain"/>
    <property type="match status" value="1"/>
</dbReference>
<organism evidence="3 4">
    <name type="scientific">Ruegeria halocynthiae</name>
    <dbReference type="NCBI Taxonomy" id="985054"/>
    <lineage>
        <taxon>Bacteria</taxon>
        <taxon>Pseudomonadati</taxon>
        <taxon>Pseudomonadota</taxon>
        <taxon>Alphaproteobacteria</taxon>
        <taxon>Rhodobacterales</taxon>
        <taxon>Roseobacteraceae</taxon>
        <taxon>Ruegeria</taxon>
    </lineage>
</organism>